<gene>
    <name evidence="4" type="ORF">HB778_29900</name>
</gene>
<keyword evidence="2" id="KW-0378">Hydrolase</keyword>
<dbReference type="InterPro" id="IPR023696">
    <property type="entry name" value="Ureohydrolase_dom_sf"/>
</dbReference>
<name>A0A7G6T0L0_9HYPH</name>
<dbReference type="EMBL" id="CP050296">
    <property type="protein sequence ID" value="QND60292.1"/>
    <property type="molecule type" value="Genomic_DNA"/>
</dbReference>
<dbReference type="CDD" id="cd11589">
    <property type="entry name" value="Agmatinase_like_1"/>
    <property type="match status" value="1"/>
</dbReference>
<accession>A0A7G6T0L0</accession>
<dbReference type="Pfam" id="PF00491">
    <property type="entry name" value="Arginase"/>
    <property type="match status" value="1"/>
</dbReference>
<dbReference type="PANTHER" id="PTHR11358">
    <property type="entry name" value="ARGINASE/AGMATINASE"/>
    <property type="match status" value="1"/>
</dbReference>
<evidence type="ECO:0000256" key="1">
    <source>
        <dbReference type="ARBA" id="ARBA00022723"/>
    </source>
</evidence>
<evidence type="ECO:0000313" key="4">
    <source>
        <dbReference type="EMBL" id="QND60292.1"/>
    </source>
</evidence>
<comment type="similarity">
    <text evidence="3">Belongs to the arginase family.</text>
</comment>
<dbReference type="Gene3D" id="3.40.800.10">
    <property type="entry name" value="Ureohydrolase domain"/>
    <property type="match status" value="1"/>
</dbReference>
<dbReference type="SUPFAM" id="SSF52768">
    <property type="entry name" value="Arginase/deacetylase"/>
    <property type="match status" value="1"/>
</dbReference>
<dbReference type="PROSITE" id="PS51409">
    <property type="entry name" value="ARGINASE_2"/>
    <property type="match status" value="1"/>
</dbReference>
<dbReference type="InterPro" id="IPR006035">
    <property type="entry name" value="Ureohydrolase"/>
</dbReference>
<reference evidence="5" key="1">
    <citation type="journal article" date="2020" name="Mol. Plant Microbe">
        <title>Rhizobial microsymbionts of the narrowly endemic Oxytropis species growing in Kamchatka are characterized by significant genetic diversity and possess a set of genes that are associated with T3SS and T6SS secretion systems and can affect the development of symbiosis.</title>
        <authorList>
            <person name="Safronova V."/>
            <person name="Guro P."/>
            <person name="Sazanova A."/>
            <person name="Kuznetsova I."/>
            <person name="Belimov A."/>
            <person name="Yakubov V."/>
            <person name="Chirak E."/>
            <person name="Afonin A."/>
            <person name="Gogolev Y."/>
            <person name="Andronov E."/>
            <person name="Tikhonovich I."/>
        </authorList>
    </citation>
    <scope>NUCLEOTIDE SEQUENCE [LARGE SCALE GENOMIC DNA]</scope>
    <source>
        <strain evidence="5">583</strain>
    </source>
</reference>
<dbReference type="PIRSF" id="PIRSF036979">
    <property type="entry name" value="Arginase"/>
    <property type="match status" value="1"/>
</dbReference>
<evidence type="ECO:0000256" key="2">
    <source>
        <dbReference type="ARBA" id="ARBA00022801"/>
    </source>
</evidence>
<protein>
    <submittedName>
        <fullName evidence="4">Agmatinase</fullName>
    </submittedName>
</protein>
<proteinExistence type="inferred from homology"/>
<evidence type="ECO:0000313" key="5">
    <source>
        <dbReference type="Proteomes" id="UP000515465"/>
    </source>
</evidence>
<keyword evidence="1" id="KW-0479">Metal-binding</keyword>
<dbReference type="GO" id="GO:0008783">
    <property type="term" value="F:agmatinase activity"/>
    <property type="evidence" value="ECO:0007669"/>
    <property type="project" value="TreeGrafter"/>
</dbReference>
<dbReference type="RefSeq" id="WP_183459086.1">
    <property type="nucleotide sequence ID" value="NZ_CP050296.1"/>
</dbReference>
<evidence type="ECO:0000256" key="3">
    <source>
        <dbReference type="PROSITE-ProRule" id="PRU00742"/>
    </source>
</evidence>
<organism evidence="4 5">
    <name type="scientific">Mesorhizobium huakuii</name>
    <dbReference type="NCBI Taxonomy" id="28104"/>
    <lineage>
        <taxon>Bacteria</taxon>
        <taxon>Pseudomonadati</taxon>
        <taxon>Pseudomonadota</taxon>
        <taxon>Alphaproteobacteria</taxon>
        <taxon>Hyphomicrobiales</taxon>
        <taxon>Phyllobacteriaceae</taxon>
        <taxon>Mesorhizobium</taxon>
    </lineage>
</organism>
<dbReference type="GO" id="GO:0046872">
    <property type="term" value="F:metal ion binding"/>
    <property type="evidence" value="ECO:0007669"/>
    <property type="project" value="UniProtKB-KW"/>
</dbReference>
<dbReference type="AlphaFoldDB" id="A0A7G6T0L0"/>
<sequence>MTASPSFLGLPDRLADGRPLRAVIFGAGHGSTYPGKDSSGYALAADAIRAASQGDAPLVEHWDFDLGGPLFDGKPACCVDAGDISTILHDNAENRVRIEAKTREVLALPAVPILLGGDDSVVIPFLVGFADHGPIWILQIDAHIDWRDEVHGERYGYSSPMRRASEMPHVAGMVQVGLRSVGSARLAEIEAAQHYGSRFVTAREVHAQGVEAALRHIPEGARVVVTFDCDSLDPGIMPGVAARTPGGLTYTQAIDLIAGLGKRARIVGFDLVELYPPADIDGLSALTAARLLVNVIGTISRQV</sequence>
<dbReference type="Proteomes" id="UP000515465">
    <property type="component" value="Chromosome"/>
</dbReference>
<dbReference type="PANTHER" id="PTHR11358:SF26">
    <property type="entry name" value="GUANIDINO ACID HYDROLASE, MITOCHONDRIAL"/>
    <property type="match status" value="1"/>
</dbReference>
<dbReference type="GO" id="GO:0033389">
    <property type="term" value="P:putrescine biosynthetic process from arginine, via agmatine"/>
    <property type="evidence" value="ECO:0007669"/>
    <property type="project" value="TreeGrafter"/>
</dbReference>